<reference evidence="1 2" key="1">
    <citation type="submission" date="2018-09" db="EMBL/GenBank/DDBJ databases">
        <title>Arachidicoccus sp. nov., a bacterium isolated from soil.</title>
        <authorList>
            <person name="Weon H.-Y."/>
            <person name="Kwon S.-W."/>
            <person name="Lee S.A."/>
        </authorList>
    </citation>
    <scope>NUCLEOTIDE SEQUENCE [LARGE SCALE GENOMIC DNA]</scope>
    <source>
        <strain evidence="1 2">KIS59-12</strain>
    </source>
</reference>
<organism evidence="1 2">
    <name type="scientific">Arachidicoccus soli</name>
    <dbReference type="NCBI Taxonomy" id="2341117"/>
    <lineage>
        <taxon>Bacteria</taxon>
        <taxon>Pseudomonadati</taxon>
        <taxon>Bacteroidota</taxon>
        <taxon>Chitinophagia</taxon>
        <taxon>Chitinophagales</taxon>
        <taxon>Chitinophagaceae</taxon>
        <taxon>Arachidicoccus</taxon>
    </lineage>
</organism>
<evidence type="ECO:0008006" key="3">
    <source>
        <dbReference type="Google" id="ProtNLM"/>
    </source>
</evidence>
<dbReference type="SUPFAM" id="SSF51445">
    <property type="entry name" value="(Trans)glycosidases"/>
    <property type="match status" value="1"/>
</dbReference>
<dbReference type="KEGG" id="ark:D6B99_12225"/>
<protein>
    <recommendedName>
        <fullName evidence="3">DUF4838 domain-containing protein</fullName>
    </recommendedName>
</protein>
<gene>
    <name evidence="1" type="ORF">D6B99_12225</name>
</gene>
<evidence type="ECO:0000313" key="2">
    <source>
        <dbReference type="Proteomes" id="UP000266118"/>
    </source>
</evidence>
<dbReference type="Proteomes" id="UP000266118">
    <property type="component" value="Chromosome"/>
</dbReference>
<sequence>MSALLSVQGQQYKYIVIKKDAHPAIKFAAKVIAEKLHISASHIREASEIDHPKSGMLVLDCGKPTASERQFIGQDPMDIKYDGYLIKFEKGGAMIFGKRPRSLLYAAGDLDWWKDKQSGIYLRQPDFKIRDINLGNKSNIAQLIVNTGANIVFQNIHPNFITLKNSFPQIFNNIPEGDQQRLLTEESRAELSAERLAKECHDADVEFYPFLYGNDIVKWSPILAQAIYKTYPNIEGKRAPSSWEKATLNPSLKITWDIIHAIVSEYMEVMHGDGMMATFWDDYGLYSQDSLSVANGMNQFNNELQKIIGVYDAVLNEDKKPLIIRTWSSGRAHWVPLRNNKNQIELQFVHAPGYGGFSGSRLDIWGKVIDSLPSRIILQTKAYMSDCFPAARDNTLIGKTKSHPQIIEYQMTGQTTGLYFLPAVNVNYTDSTIKRAYKIMGENSGTNLFYGATHQAHYSLFNDIANSINVFAWKELSWDVNKPMKDIWNAWATPIYGEKAAPFIIHALKLSEPAINKVFSTLGFGWETNSGFPGTVARREVLLMYTNRFYLPEYQRYLVPNKENIQRVIDEKEEALHDIDSMFMYLHMAKPYLKPDQYEELYTRFNWLKYVAIENKLVEVSYWRFRYLRYLYSLRTTDLSEMKSIDTAFKQVQYYRDSLFQFNPAIRFSSYGIKLGEINGMRRISLGNPLSIMKDIEKQSKQFVEEFTGPEN</sequence>
<dbReference type="InterPro" id="IPR017853">
    <property type="entry name" value="GH"/>
</dbReference>
<evidence type="ECO:0000313" key="1">
    <source>
        <dbReference type="EMBL" id="AYD48299.1"/>
    </source>
</evidence>
<name>A0A386HRL9_9BACT</name>
<accession>A0A386HRL9</accession>
<dbReference type="OrthoDB" id="1391800at2"/>
<dbReference type="EMBL" id="CP032489">
    <property type="protein sequence ID" value="AYD48299.1"/>
    <property type="molecule type" value="Genomic_DNA"/>
</dbReference>
<proteinExistence type="predicted"/>
<keyword evidence="2" id="KW-1185">Reference proteome</keyword>
<dbReference type="AlphaFoldDB" id="A0A386HRL9"/>